<comment type="caution">
    <text evidence="2">The sequence shown here is derived from an EMBL/GenBank/DDBJ whole genome shotgun (WGS) entry which is preliminary data.</text>
</comment>
<evidence type="ECO:0000313" key="2">
    <source>
        <dbReference type="EMBL" id="NSL89811.1"/>
    </source>
</evidence>
<evidence type="ECO:0008006" key="4">
    <source>
        <dbReference type="Google" id="ProtNLM"/>
    </source>
</evidence>
<dbReference type="Proteomes" id="UP000281028">
    <property type="component" value="Unassembled WGS sequence"/>
</dbReference>
<keyword evidence="3" id="KW-1185">Reference proteome</keyword>
<dbReference type="PROSITE" id="PS51257">
    <property type="entry name" value="PROKAR_LIPOPROTEIN"/>
    <property type="match status" value="1"/>
</dbReference>
<reference evidence="2" key="1">
    <citation type="submission" date="2020-05" db="EMBL/GenBank/DDBJ databases">
        <title>Chitinophaga laudate sp. nov., isolated from a tropical peat swamp.</title>
        <authorList>
            <person name="Goh C.B.S."/>
            <person name="Lee M.S."/>
            <person name="Parimannan S."/>
            <person name="Pasbakhsh P."/>
            <person name="Yule C.M."/>
            <person name="Rajandas H."/>
            <person name="Loke S."/>
            <person name="Croft L."/>
            <person name="Tan J.B.L."/>
        </authorList>
    </citation>
    <scope>NUCLEOTIDE SEQUENCE</scope>
    <source>
        <strain evidence="2">Mgbs1</strain>
    </source>
</reference>
<gene>
    <name evidence="2" type="ORF">ECE50_023410</name>
</gene>
<dbReference type="AlphaFoldDB" id="A0A9Q5GUG8"/>
<feature type="signal peptide" evidence="1">
    <location>
        <begin position="1"/>
        <end position="20"/>
    </location>
</feature>
<dbReference type="EMBL" id="RIAR02000001">
    <property type="protein sequence ID" value="NSL89811.1"/>
    <property type="molecule type" value="Genomic_DNA"/>
</dbReference>
<organism evidence="2 3">
    <name type="scientific">Chitinophaga solisilvae</name>
    <dbReference type="NCBI Taxonomy" id="1233460"/>
    <lineage>
        <taxon>Bacteria</taxon>
        <taxon>Pseudomonadati</taxon>
        <taxon>Bacteroidota</taxon>
        <taxon>Chitinophagia</taxon>
        <taxon>Chitinophagales</taxon>
        <taxon>Chitinophagaceae</taxon>
        <taxon>Chitinophaga</taxon>
    </lineage>
</organism>
<accession>A0A9Q5GUG8</accession>
<keyword evidence="1" id="KW-0732">Signal</keyword>
<name>A0A9Q5GUG8_9BACT</name>
<feature type="chain" id="PRO_5040430864" description="Lipoprotein" evidence="1">
    <location>
        <begin position="21"/>
        <end position="172"/>
    </location>
</feature>
<proteinExistence type="predicted"/>
<sequence>MKKVNLLALFAAVVLPIGFAGCKKSIEAPLPVNQHQPQTLPNKQSPLEIGQNNLNDEAPYHEAETNFDQGKATFKFGGTRFPDILNIWFTRNNMSNLVINTSMLGKEGAGTFKWIYRQVKSVPLGTDQAVIEAELHEVIPGTHTVITYNVSINITLFPWYGQAKAVMTILLK</sequence>
<evidence type="ECO:0000313" key="3">
    <source>
        <dbReference type="Proteomes" id="UP000281028"/>
    </source>
</evidence>
<evidence type="ECO:0000256" key="1">
    <source>
        <dbReference type="SAM" id="SignalP"/>
    </source>
</evidence>
<protein>
    <recommendedName>
        <fullName evidence="4">Lipoprotein</fullName>
    </recommendedName>
</protein>